<feature type="region of interest" description="Disordered" evidence="1">
    <location>
        <begin position="71"/>
        <end position="94"/>
    </location>
</feature>
<name>A0AAV9RGV2_9TELE</name>
<reference evidence="2 3" key="1">
    <citation type="submission" date="2021-06" db="EMBL/GenBank/DDBJ databases">
        <authorList>
            <person name="Palmer J.M."/>
        </authorList>
    </citation>
    <scope>NUCLEOTIDE SEQUENCE [LARGE SCALE GENOMIC DNA]</scope>
    <source>
        <strain evidence="2 3">MEX-2019</strain>
        <tissue evidence="2">Muscle</tissue>
    </source>
</reference>
<dbReference type="AlphaFoldDB" id="A0AAV9RGV2"/>
<sequence>MAGETTLHNRLTEDMQHLAANTKGHTSVSVVCSELTGAVTHTPTATASSSINTDTHTQLLKRLLESLFTDSPGFSQKGCSSLAEDSRGGGNLNP</sequence>
<keyword evidence="3" id="KW-1185">Reference proteome</keyword>
<protein>
    <submittedName>
        <fullName evidence="2">Uncharacterized protein</fullName>
    </submittedName>
</protein>
<evidence type="ECO:0000256" key="1">
    <source>
        <dbReference type="SAM" id="MobiDB-lite"/>
    </source>
</evidence>
<comment type="caution">
    <text evidence="2">The sequence shown here is derived from an EMBL/GenBank/DDBJ whole genome shotgun (WGS) entry which is preliminary data.</text>
</comment>
<proteinExistence type="predicted"/>
<organism evidence="2 3">
    <name type="scientific">Crenichthys baileyi</name>
    <name type="common">White River springfish</name>
    <dbReference type="NCBI Taxonomy" id="28760"/>
    <lineage>
        <taxon>Eukaryota</taxon>
        <taxon>Metazoa</taxon>
        <taxon>Chordata</taxon>
        <taxon>Craniata</taxon>
        <taxon>Vertebrata</taxon>
        <taxon>Euteleostomi</taxon>
        <taxon>Actinopterygii</taxon>
        <taxon>Neopterygii</taxon>
        <taxon>Teleostei</taxon>
        <taxon>Neoteleostei</taxon>
        <taxon>Acanthomorphata</taxon>
        <taxon>Ovalentaria</taxon>
        <taxon>Atherinomorphae</taxon>
        <taxon>Cyprinodontiformes</taxon>
        <taxon>Goodeidae</taxon>
        <taxon>Crenichthys</taxon>
    </lineage>
</organism>
<gene>
    <name evidence="2" type="ORF">CRENBAI_003639</name>
</gene>
<dbReference type="EMBL" id="JAHHUM010001848">
    <property type="protein sequence ID" value="KAK5608142.1"/>
    <property type="molecule type" value="Genomic_DNA"/>
</dbReference>
<evidence type="ECO:0000313" key="3">
    <source>
        <dbReference type="Proteomes" id="UP001311232"/>
    </source>
</evidence>
<dbReference type="Proteomes" id="UP001311232">
    <property type="component" value="Unassembled WGS sequence"/>
</dbReference>
<accession>A0AAV9RGV2</accession>
<evidence type="ECO:0000313" key="2">
    <source>
        <dbReference type="EMBL" id="KAK5608142.1"/>
    </source>
</evidence>